<dbReference type="InParanoid" id="A0A0C3BV99"/>
<dbReference type="HOGENOM" id="CLU_482421_0_0_1"/>
<dbReference type="STRING" id="765440.A0A0C3BV99"/>
<dbReference type="SUPFAM" id="SSF51197">
    <property type="entry name" value="Clavaminate synthase-like"/>
    <property type="match status" value="1"/>
</dbReference>
<dbReference type="AlphaFoldDB" id="A0A0C3BV99"/>
<gene>
    <name evidence="1" type="ORF">PILCRDRAFT_1764</name>
</gene>
<keyword evidence="2" id="KW-1185">Reference proteome</keyword>
<sequence>MSSPTSTTNPVPNQCQIWVILCLGDRVNSAHTHISIICDQERVNEPSSDKSLSLLSSDDKKDDMEDEIQMDDTQEETAEDLSDQQLQNDLIHLGDDEVMSNLSEESQRSFNIDMKSDSEISRLDKGAIDDYLNRSNEHLKTAVAGNNSDSDLKARCLTMHLQNMEIKMAVEAAPECERLIAGLEGIEFPLGTPVINWAAHNIKTFLPFTGDLGLSDRDSQWVFIMANAYDAGAVRDAPQFAVILEVPEELCRNSIHSNPLKHPATIRDVFVQDIRHHLANNRAVVIKKCSLEQGYGFSVEDIGMIHPSINHGVYWQDLMECALNFSRSDDEQKEVVKVTDLTEFILNVHDTSVCGNVLDLLNLRPDAPQWIHVLADDLNSLYITRRDHYGNPKCSKIVDTLDRTFQGPQVILYDMWRAQGWDIITHGSAVTYVHHDVSGFVTYVYLQLGSKLWGIICVKKDIKLTTHDDLFKAYDMILDESWTGIQAIAEIGMILLEEGDLLLQPPGAWHTVYTPLKGMTSGGHLVSYNSLHLTENICAYDHSMDEENVKRGSYATNESTVNSFI</sequence>
<proteinExistence type="predicted"/>
<protein>
    <recommendedName>
        <fullName evidence="3">JmjC domain-containing protein</fullName>
    </recommendedName>
</protein>
<reference evidence="2" key="2">
    <citation type="submission" date="2015-01" db="EMBL/GenBank/DDBJ databases">
        <title>Evolutionary Origins and Diversification of the Mycorrhizal Mutualists.</title>
        <authorList>
            <consortium name="DOE Joint Genome Institute"/>
            <consortium name="Mycorrhizal Genomics Consortium"/>
            <person name="Kohler A."/>
            <person name="Kuo A."/>
            <person name="Nagy L.G."/>
            <person name="Floudas D."/>
            <person name="Copeland A."/>
            <person name="Barry K.W."/>
            <person name="Cichocki N."/>
            <person name="Veneault-Fourrey C."/>
            <person name="LaButti K."/>
            <person name="Lindquist E.A."/>
            <person name="Lipzen A."/>
            <person name="Lundell T."/>
            <person name="Morin E."/>
            <person name="Murat C."/>
            <person name="Riley R."/>
            <person name="Ohm R."/>
            <person name="Sun H."/>
            <person name="Tunlid A."/>
            <person name="Henrissat B."/>
            <person name="Grigoriev I.V."/>
            <person name="Hibbett D.S."/>
            <person name="Martin F."/>
        </authorList>
    </citation>
    <scope>NUCLEOTIDE SEQUENCE [LARGE SCALE GENOMIC DNA]</scope>
    <source>
        <strain evidence="2">F 1598</strain>
    </source>
</reference>
<name>A0A0C3BV99_PILCF</name>
<evidence type="ECO:0008006" key="3">
    <source>
        <dbReference type="Google" id="ProtNLM"/>
    </source>
</evidence>
<dbReference type="EMBL" id="KN832973">
    <property type="protein sequence ID" value="KIM90473.1"/>
    <property type="molecule type" value="Genomic_DNA"/>
</dbReference>
<accession>A0A0C3BV99</accession>
<dbReference type="Proteomes" id="UP000054166">
    <property type="component" value="Unassembled WGS sequence"/>
</dbReference>
<organism evidence="1 2">
    <name type="scientific">Piloderma croceum (strain F 1598)</name>
    <dbReference type="NCBI Taxonomy" id="765440"/>
    <lineage>
        <taxon>Eukaryota</taxon>
        <taxon>Fungi</taxon>
        <taxon>Dikarya</taxon>
        <taxon>Basidiomycota</taxon>
        <taxon>Agaricomycotina</taxon>
        <taxon>Agaricomycetes</taxon>
        <taxon>Agaricomycetidae</taxon>
        <taxon>Atheliales</taxon>
        <taxon>Atheliaceae</taxon>
        <taxon>Piloderma</taxon>
    </lineage>
</organism>
<evidence type="ECO:0000313" key="1">
    <source>
        <dbReference type="EMBL" id="KIM90473.1"/>
    </source>
</evidence>
<reference evidence="1 2" key="1">
    <citation type="submission" date="2014-04" db="EMBL/GenBank/DDBJ databases">
        <authorList>
            <consortium name="DOE Joint Genome Institute"/>
            <person name="Kuo A."/>
            <person name="Tarkka M."/>
            <person name="Buscot F."/>
            <person name="Kohler A."/>
            <person name="Nagy L.G."/>
            <person name="Floudas D."/>
            <person name="Copeland A."/>
            <person name="Barry K.W."/>
            <person name="Cichocki N."/>
            <person name="Veneault-Fourrey C."/>
            <person name="LaButti K."/>
            <person name="Lindquist E.A."/>
            <person name="Lipzen A."/>
            <person name="Lundell T."/>
            <person name="Morin E."/>
            <person name="Murat C."/>
            <person name="Sun H."/>
            <person name="Tunlid A."/>
            <person name="Henrissat B."/>
            <person name="Grigoriev I.V."/>
            <person name="Hibbett D.S."/>
            <person name="Martin F."/>
            <person name="Nordberg H.P."/>
            <person name="Cantor M.N."/>
            <person name="Hua S.X."/>
        </authorList>
    </citation>
    <scope>NUCLEOTIDE SEQUENCE [LARGE SCALE GENOMIC DNA]</scope>
    <source>
        <strain evidence="1 2">F 1598</strain>
    </source>
</reference>
<evidence type="ECO:0000313" key="2">
    <source>
        <dbReference type="Proteomes" id="UP000054166"/>
    </source>
</evidence>
<dbReference type="OrthoDB" id="2638553at2759"/>
<dbReference type="Gene3D" id="2.60.120.650">
    <property type="entry name" value="Cupin"/>
    <property type="match status" value="1"/>
</dbReference>